<dbReference type="OrthoDB" id="1143964at2"/>
<dbReference type="EMBL" id="OCND01000002">
    <property type="protein sequence ID" value="SOD53055.1"/>
    <property type="molecule type" value="Genomic_DNA"/>
</dbReference>
<feature type="transmembrane region" description="Helical" evidence="1">
    <location>
        <begin position="57"/>
        <end position="79"/>
    </location>
</feature>
<protein>
    <recommendedName>
        <fullName evidence="4">Sugar transporter</fullName>
    </recommendedName>
</protein>
<keyword evidence="1" id="KW-0812">Transmembrane</keyword>
<evidence type="ECO:0000313" key="3">
    <source>
        <dbReference type="Proteomes" id="UP000219374"/>
    </source>
</evidence>
<gene>
    <name evidence="2" type="ORF">SAMN06296416_102215</name>
</gene>
<keyword evidence="1" id="KW-0472">Membrane</keyword>
<dbReference type="RefSeq" id="WP_141400735.1">
    <property type="nucleotide sequence ID" value="NZ_OCND01000002.1"/>
</dbReference>
<feature type="transmembrane region" description="Helical" evidence="1">
    <location>
        <begin position="12"/>
        <end position="37"/>
    </location>
</feature>
<evidence type="ECO:0008006" key="4">
    <source>
        <dbReference type="Google" id="ProtNLM"/>
    </source>
</evidence>
<dbReference type="AlphaFoldDB" id="A0A286D311"/>
<keyword evidence="1" id="KW-1133">Transmembrane helix</keyword>
<reference evidence="2 3" key="1">
    <citation type="submission" date="2017-09" db="EMBL/GenBank/DDBJ databases">
        <authorList>
            <person name="Ehlers B."/>
            <person name="Leendertz F.H."/>
        </authorList>
    </citation>
    <scope>NUCLEOTIDE SEQUENCE [LARGE SCALE GENOMIC DNA]</scope>
    <source>
        <strain evidence="2 3">CGMCC 1.10978</strain>
    </source>
</reference>
<sequence length="145" mass="15628">MATVDSSVRPKSFWVVAVLALLWNLLGVAMFAMQMMMTPEALAAMPAEQRQVYEATPAWLNIAFAVAVFGGVLGALGLLLKKRWAVLFFTVSLLGLLVQMISAYLFTPAWQAFGPAGLVMPAVLIVIALLLLGYSRKAAARGWLG</sequence>
<dbReference type="Proteomes" id="UP000219374">
    <property type="component" value="Unassembled WGS sequence"/>
</dbReference>
<feature type="transmembrane region" description="Helical" evidence="1">
    <location>
        <begin position="112"/>
        <end position="134"/>
    </location>
</feature>
<proteinExistence type="predicted"/>
<organism evidence="2 3">
    <name type="scientific">Pseudoxanthomonas wuyuanensis</name>
    <dbReference type="NCBI Taxonomy" id="1073196"/>
    <lineage>
        <taxon>Bacteria</taxon>
        <taxon>Pseudomonadati</taxon>
        <taxon>Pseudomonadota</taxon>
        <taxon>Gammaproteobacteria</taxon>
        <taxon>Lysobacterales</taxon>
        <taxon>Lysobacteraceae</taxon>
        <taxon>Pseudoxanthomonas</taxon>
    </lineage>
</organism>
<keyword evidence="3" id="KW-1185">Reference proteome</keyword>
<name>A0A286D311_9GAMM</name>
<accession>A0A286D311</accession>
<evidence type="ECO:0000313" key="2">
    <source>
        <dbReference type="EMBL" id="SOD53055.1"/>
    </source>
</evidence>
<feature type="transmembrane region" description="Helical" evidence="1">
    <location>
        <begin position="86"/>
        <end position="106"/>
    </location>
</feature>
<evidence type="ECO:0000256" key="1">
    <source>
        <dbReference type="SAM" id="Phobius"/>
    </source>
</evidence>